<sequence>MDDKLYLLVIMGVDDTDRKELLAVVDGVRESEMSGTEVLNQPQFQKLTLPPKLAIGNGALDFWNAITKVWPTTHGKRMNVF</sequence>
<evidence type="ECO:0000313" key="1">
    <source>
        <dbReference type="EMBL" id="RYU61836.1"/>
    </source>
</evidence>
<proteinExistence type="predicted"/>
<evidence type="ECO:0000313" key="2">
    <source>
        <dbReference type="Proteomes" id="UP000294166"/>
    </source>
</evidence>
<accession>A0ABY0I3D2</accession>
<reference evidence="1 2" key="1">
    <citation type="submission" date="2019-02" db="EMBL/GenBank/DDBJ databases">
        <title>Genome sequences of Aliivibrio finisterrensis strains from farmed Atlantic salmon.</title>
        <authorList>
            <person name="Bowman J.P."/>
        </authorList>
    </citation>
    <scope>NUCLEOTIDE SEQUENCE [LARGE SCALE GENOMIC DNA]</scope>
    <source>
        <strain evidence="1 2">A21</strain>
    </source>
</reference>
<organism evidence="1 2">
    <name type="scientific">Aliivibrio finisterrensis</name>
    <dbReference type="NCBI Taxonomy" id="511998"/>
    <lineage>
        <taxon>Bacteria</taxon>
        <taxon>Pseudomonadati</taxon>
        <taxon>Pseudomonadota</taxon>
        <taxon>Gammaproteobacteria</taxon>
        <taxon>Vibrionales</taxon>
        <taxon>Vibrionaceae</taxon>
        <taxon>Aliivibrio</taxon>
    </lineage>
</organism>
<comment type="caution">
    <text evidence="1">The sequence shown here is derived from an EMBL/GenBank/DDBJ whole genome shotgun (WGS) entry which is preliminary data.</text>
</comment>
<gene>
    <name evidence="1" type="ORF">ERW53_17585</name>
</gene>
<protein>
    <submittedName>
        <fullName evidence="1">Uncharacterized protein</fullName>
    </submittedName>
</protein>
<name>A0ABY0I3D2_9GAMM</name>
<dbReference type="EMBL" id="SEZN01000040">
    <property type="protein sequence ID" value="RYU61836.1"/>
    <property type="molecule type" value="Genomic_DNA"/>
</dbReference>
<dbReference type="Proteomes" id="UP000294166">
    <property type="component" value="Unassembled WGS sequence"/>
</dbReference>
<keyword evidence="2" id="KW-1185">Reference proteome</keyword>